<dbReference type="EMBL" id="CAIIXF020000003">
    <property type="protein sequence ID" value="CAH1779516.1"/>
    <property type="molecule type" value="Genomic_DNA"/>
</dbReference>
<dbReference type="Proteomes" id="UP000749559">
    <property type="component" value="Unassembled WGS sequence"/>
</dbReference>
<feature type="compositionally biased region" description="Acidic residues" evidence="1">
    <location>
        <begin position="23"/>
        <end position="40"/>
    </location>
</feature>
<dbReference type="OrthoDB" id="248923at2759"/>
<evidence type="ECO:0000256" key="1">
    <source>
        <dbReference type="SAM" id="MobiDB-lite"/>
    </source>
</evidence>
<evidence type="ECO:0000313" key="3">
    <source>
        <dbReference type="Proteomes" id="UP000749559"/>
    </source>
</evidence>
<dbReference type="AlphaFoldDB" id="A0A8S4NG57"/>
<gene>
    <name evidence="2" type="ORF">OFUS_LOCUS6319</name>
</gene>
<evidence type="ECO:0000313" key="2">
    <source>
        <dbReference type="EMBL" id="CAH1779516.1"/>
    </source>
</evidence>
<name>A0A8S4NG57_OWEFU</name>
<reference evidence="2" key="1">
    <citation type="submission" date="2022-03" db="EMBL/GenBank/DDBJ databases">
        <authorList>
            <person name="Martin C."/>
        </authorList>
    </citation>
    <scope>NUCLEOTIDE SEQUENCE</scope>
</reference>
<sequence>MYDILGVPTDIDTANTYYSQHDDFEDDEEEIEEDLKDGEGEDDDLQDLIGMMQEAIDTTLDKSLTVHDDTVAGAFGPAARNVKIRNLRAECETKLGKEAFDHAYKYLRESRFSDNSTTIDETLIMKKLRKVVPNPSDCFLVDQLLFLEEQAKIAHM</sequence>
<keyword evidence="3" id="KW-1185">Reference proteome</keyword>
<organism evidence="2 3">
    <name type="scientific">Owenia fusiformis</name>
    <name type="common">Polychaete worm</name>
    <dbReference type="NCBI Taxonomy" id="6347"/>
    <lineage>
        <taxon>Eukaryota</taxon>
        <taxon>Metazoa</taxon>
        <taxon>Spiralia</taxon>
        <taxon>Lophotrochozoa</taxon>
        <taxon>Annelida</taxon>
        <taxon>Polychaeta</taxon>
        <taxon>Sedentaria</taxon>
        <taxon>Canalipalpata</taxon>
        <taxon>Sabellida</taxon>
        <taxon>Oweniida</taxon>
        <taxon>Oweniidae</taxon>
        <taxon>Owenia</taxon>
    </lineage>
</organism>
<protein>
    <submittedName>
        <fullName evidence="2">Uncharacterized protein</fullName>
    </submittedName>
</protein>
<proteinExistence type="predicted"/>
<accession>A0A8S4NG57</accession>
<feature type="region of interest" description="Disordered" evidence="1">
    <location>
        <begin position="17"/>
        <end position="40"/>
    </location>
</feature>
<comment type="caution">
    <text evidence="2">The sequence shown here is derived from an EMBL/GenBank/DDBJ whole genome shotgun (WGS) entry which is preliminary data.</text>
</comment>